<sequence>MGNKDRQEHLTLNVATAICFGLLVGILTAYRTLFGISPRRDFYGQNALPSSEHVNSGVHASSYLDNITSPHEVEVFDNITSPRQTSGNITSPWEMITYNITSPYEAVDNITSPYEMIKYNITSPYEVFHNITSPRETSANITSPYEVFENITSPHEGLEHQECNRQVWDNITSPCQ</sequence>
<evidence type="ECO:0000313" key="3">
    <source>
        <dbReference type="Proteomes" id="UP001172681"/>
    </source>
</evidence>
<feature type="transmembrane region" description="Helical" evidence="1">
    <location>
        <begin position="12"/>
        <end position="30"/>
    </location>
</feature>
<dbReference type="EMBL" id="JAPDRN010000191">
    <property type="protein sequence ID" value="KAJ9613820.1"/>
    <property type="molecule type" value="Genomic_DNA"/>
</dbReference>
<dbReference type="AlphaFoldDB" id="A0AA39CLP8"/>
<evidence type="ECO:0000313" key="2">
    <source>
        <dbReference type="EMBL" id="KAJ9613820.1"/>
    </source>
</evidence>
<keyword evidence="1" id="KW-0472">Membrane</keyword>
<name>A0AA39CLP8_9EURO</name>
<accession>A0AA39CLP8</accession>
<keyword evidence="3" id="KW-1185">Reference proteome</keyword>
<evidence type="ECO:0000256" key="1">
    <source>
        <dbReference type="SAM" id="Phobius"/>
    </source>
</evidence>
<reference evidence="2" key="1">
    <citation type="submission" date="2022-10" db="EMBL/GenBank/DDBJ databases">
        <title>Culturing micro-colonial fungi from biological soil crusts in the Mojave desert and describing Neophaeococcomyces mojavensis, and introducing the new genera and species Taxawa tesnikishii.</title>
        <authorList>
            <person name="Kurbessoian T."/>
            <person name="Stajich J.E."/>
        </authorList>
    </citation>
    <scope>NUCLEOTIDE SEQUENCE</scope>
    <source>
        <strain evidence="2">TK_35</strain>
    </source>
</reference>
<proteinExistence type="predicted"/>
<comment type="caution">
    <text evidence="2">The sequence shown here is derived from an EMBL/GenBank/DDBJ whole genome shotgun (WGS) entry which is preliminary data.</text>
</comment>
<dbReference type="Proteomes" id="UP001172681">
    <property type="component" value="Unassembled WGS sequence"/>
</dbReference>
<organism evidence="2 3">
    <name type="scientific">Knufia peltigerae</name>
    <dbReference type="NCBI Taxonomy" id="1002370"/>
    <lineage>
        <taxon>Eukaryota</taxon>
        <taxon>Fungi</taxon>
        <taxon>Dikarya</taxon>
        <taxon>Ascomycota</taxon>
        <taxon>Pezizomycotina</taxon>
        <taxon>Eurotiomycetes</taxon>
        <taxon>Chaetothyriomycetidae</taxon>
        <taxon>Chaetothyriales</taxon>
        <taxon>Trichomeriaceae</taxon>
        <taxon>Knufia</taxon>
    </lineage>
</organism>
<keyword evidence="1" id="KW-0812">Transmembrane</keyword>
<keyword evidence="1" id="KW-1133">Transmembrane helix</keyword>
<protein>
    <submittedName>
        <fullName evidence="2">Uncharacterized protein</fullName>
    </submittedName>
</protein>
<gene>
    <name evidence="2" type="ORF">H2204_014602</name>
</gene>